<accession>A0A1M6I701</accession>
<keyword evidence="3" id="KW-1185">Reference proteome</keyword>
<name>A0A1M6I701_9BACT</name>
<sequence>MKQQSKFANVLRPTRPLPEPGARWQRGDRCRAGKSILLLLLLLTGFAAPAQSPALQTLEFLHDLKLSAPAPAPLPASGPGSVVYAIGSGAGAAGPALRAGLQLAAAPDSVTIRVTASHPGLGTAIQTVAGRAGPRTLELRFRPTAAPAIEATDLTLLWEAKTGSGPWQRFASSRHRLYWVLAAPGAPWAGLPEPDGGHALWTAMLELSCQAAAGTRTPEQAASAVTRFVHGGRAGAAAPTKFQYNPMLPDANLTHLDAVANRYVVRTQQVQALLASLQNPAMTHLQLNCYDAAGCVQLLGNALGCTLKRVKVNSAYYLVTHKLVPMGFTKPAKADFRVHCVAWSGPLDERGLVYDACFALPAAAPASAPDTPLAALLFGHSRQPGSYAATVFTNKEDFYLTPLPALLIRQ</sequence>
<evidence type="ECO:0000256" key="1">
    <source>
        <dbReference type="SAM" id="MobiDB-lite"/>
    </source>
</evidence>
<evidence type="ECO:0000313" key="2">
    <source>
        <dbReference type="EMBL" id="SHJ30221.1"/>
    </source>
</evidence>
<dbReference type="EMBL" id="FQYN01000005">
    <property type="protein sequence ID" value="SHJ30221.1"/>
    <property type="molecule type" value="Genomic_DNA"/>
</dbReference>
<dbReference type="Proteomes" id="UP000184418">
    <property type="component" value="Unassembled WGS sequence"/>
</dbReference>
<evidence type="ECO:0000313" key="3">
    <source>
        <dbReference type="Proteomes" id="UP000184418"/>
    </source>
</evidence>
<dbReference type="STRING" id="1121955.SAMN02745146_2819"/>
<protein>
    <submittedName>
        <fullName evidence="2">Uncharacterized protein</fullName>
    </submittedName>
</protein>
<proteinExistence type="predicted"/>
<gene>
    <name evidence="2" type="ORF">SAMN02745146_2819</name>
</gene>
<dbReference type="AlphaFoldDB" id="A0A1M6I701"/>
<feature type="region of interest" description="Disordered" evidence="1">
    <location>
        <begin position="1"/>
        <end position="26"/>
    </location>
</feature>
<reference evidence="2 3" key="1">
    <citation type="submission" date="2016-11" db="EMBL/GenBank/DDBJ databases">
        <authorList>
            <person name="Jaros S."/>
            <person name="Januszkiewicz K."/>
            <person name="Wedrychowicz H."/>
        </authorList>
    </citation>
    <scope>NUCLEOTIDE SEQUENCE [LARGE SCALE GENOMIC DNA]</scope>
    <source>
        <strain evidence="2 3">DSM 21074</strain>
    </source>
</reference>
<organism evidence="2 3">
    <name type="scientific">Hymenobacter daecheongensis DSM 21074</name>
    <dbReference type="NCBI Taxonomy" id="1121955"/>
    <lineage>
        <taxon>Bacteria</taxon>
        <taxon>Pseudomonadati</taxon>
        <taxon>Bacteroidota</taxon>
        <taxon>Cytophagia</taxon>
        <taxon>Cytophagales</taxon>
        <taxon>Hymenobacteraceae</taxon>
        <taxon>Hymenobacter</taxon>
    </lineage>
</organism>